<evidence type="ECO:0000313" key="3">
    <source>
        <dbReference type="Proteomes" id="UP000002358"/>
    </source>
</evidence>
<accession>A0A7M7GDW1</accession>
<organism evidence="2 3">
    <name type="scientific">Nasonia vitripennis</name>
    <name type="common">Parasitic wasp</name>
    <dbReference type="NCBI Taxonomy" id="7425"/>
    <lineage>
        <taxon>Eukaryota</taxon>
        <taxon>Metazoa</taxon>
        <taxon>Ecdysozoa</taxon>
        <taxon>Arthropoda</taxon>
        <taxon>Hexapoda</taxon>
        <taxon>Insecta</taxon>
        <taxon>Pterygota</taxon>
        <taxon>Neoptera</taxon>
        <taxon>Endopterygota</taxon>
        <taxon>Hymenoptera</taxon>
        <taxon>Apocrita</taxon>
        <taxon>Proctotrupomorpha</taxon>
        <taxon>Chalcidoidea</taxon>
        <taxon>Pteromalidae</taxon>
        <taxon>Pteromalinae</taxon>
        <taxon>Nasonia</taxon>
    </lineage>
</organism>
<reference evidence="2" key="1">
    <citation type="submission" date="2021-01" db="UniProtKB">
        <authorList>
            <consortium name="EnsemblMetazoa"/>
        </authorList>
    </citation>
    <scope>IDENTIFICATION</scope>
</reference>
<dbReference type="Proteomes" id="UP000002358">
    <property type="component" value="Chromosome 1"/>
</dbReference>
<dbReference type="InParanoid" id="A0A7M7GDW1"/>
<gene>
    <name evidence="2" type="primary">100679800</name>
</gene>
<protein>
    <submittedName>
        <fullName evidence="2">Uncharacterized protein</fullName>
    </submittedName>
</protein>
<keyword evidence="1" id="KW-0732">Signal</keyword>
<evidence type="ECO:0000256" key="1">
    <source>
        <dbReference type="SAM" id="SignalP"/>
    </source>
</evidence>
<evidence type="ECO:0000313" key="2">
    <source>
        <dbReference type="EnsemblMetazoa" id="XP_003427776"/>
    </source>
</evidence>
<dbReference type="EnsemblMetazoa" id="XM_003427728">
    <property type="protein sequence ID" value="XP_003427776"/>
    <property type="gene ID" value="LOC100679800"/>
</dbReference>
<dbReference type="AlphaFoldDB" id="A0A7M7GDW1"/>
<feature type="signal peptide" evidence="1">
    <location>
        <begin position="1"/>
        <end position="17"/>
    </location>
</feature>
<dbReference type="KEGG" id="nvi:100679800"/>
<dbReference type="OrthoDB" id="10476283at2759"/>
<feature type="chain" id="PRO_5029474709" evidence="1">
    <location>
        <begin position="18"/>
        <end position="163"/>
    </location>
</feature>
<keyword evidence="3" id="KW-1185">Reference proteome</keyword>
<name>A0A7M7GDW1_NASVI</name>
<proteinExistence type="predicted"/>
<sequence>MKFEIAVVLVYSTLVMSFNTDVRIKRQILKMPSPLTGLGNNAISNLGSSLASGLASTTSDMIQKGVSKVVSSGTDIIGRGVSDMENAVNNIATMGLEGVKAVGSRIEGALKNTYHEEKDSFKSSWDSVKNMMINGIEAGANLTKTGFDLGTIGPKLGKNLILG</sequence>